<keyword evidence="4 7" id="KW-0560">Oxidoreductase</keyword>
<organism evidence="8 9">
    <name type="scientific">Lentzea flava</name>
    <dbReference type="NCBI Taxonomy" id="103732"/>
    <lineage>
        <taxon>Bacteria</taxon>
        <taxon>Bacillati</taxon>
        <taxon>Actinomycetota</taxon>
        <taxon>Actinomycetes</taxon>
        <taxon>Pseudonocardiales</taxon>
        <taxon>Pseudonocardiaceae</taxon>
        <taxon>Lentzea</taxon>
    </lineage>
</organism>
<dbReference type="InterPro" id="IPR017972">
    <property type="entry name" value="Cyt_P450_CS"/>
</dbReference>
<dbReference type="Proteomes" id="UP000649573">
    <property type="component" value="Unassembled WGS sequence"/>
</dbReference>
<dbReference type="PRINTS" id="PR00463">
    <property type="entry name" value="EP450I"/>
</dbReference>
<comment type="similarity">
    <text evidence="1 7">Belongs to the cytochrome P450 family.</text>
</comment>
<keyword evidence="2 7" id="KW-0349">Heme</keyword>
<evidence type="ECO:0000256" key="1">
    <source>
        <dbReference type="ARBA" id="ARBA00010617"/>
    </source>
</evidence>
<evidence type="ECO:0000256" key="6">
    <source>
        <dbReference type="ARBA" id="ARBA00023033"/>
    </source>
</evidence>
<evidence type="ECO:0000256" key="4">
    <source>
        <dbReference type="ARBA" id="ARBA00023002"/>
    </source>
</evidence>
<comment type="caution">
    <text evidence="8">The sequence shown here is derived from an EMBL/GenBank/DDBJ whole genome shotgun (WGS) entry which is preliminary data.</text>
</comment>
<evidence type="ECO:0000256" key="3">
    <source>
        <dbReference type="ARBA" id="ARBA00022723"/>
    </source>
</evidence>
<dbReference type="InterPro" id="IPR002401">
    <property type="entry name" value="Cyt_P450_E_grp-I"/>
</dbReference>
<reference evidence="9" key="1">
    <citation type="journal article" date="2019" name="Int. J. Syst. Evol. Microbiol.">
        <title>The Global Catalogue of Microorganisms (GCM) 10K type strain sequencing project: providing services to taxonomists for standard genome sequencing and annotation.</title>
        <authorList>
            <consortium name="The Broad Institute Genomics Platform"/>
            <consortium name="The Broad Institute Genome Sequencing Center for Infectious Disease"/>
            <person name="Wu L."/>
            <person name="Ma J."/>
        </authorList>
    </citation>
    <scope>NUCLEOTIDE SEQUENCE [LARGE SCALE GENOMIC DNA]</scope>
    <source>
        <strain evidence="9">JCM 3296</strain>
    </source>
</reference>
<dbReference type="PANTHER" id="PTHR24291">
    <property type="entry name" value="CYTOCHROME P450 FAMILY 4"/>
    <property type="match status" value="1"/>
</dbReference>
<keyword evidence="6 7" id="KW-0503">Monooxygenase</keyword>
<dbReference type="CDD" id="cd11049">
    <property type="entry name" value="CYP170A1-like"/>
    <property type="match status" value="1"/>
</dbReference>
<dbReference type="EMBL" id="BMRE01000095">
    <property type="protein sequence ID" value="GGU85421.1"/>
    <property type="molecule type" value="Genomic_DNA"/>
</dbReference>
<dbReference type="PRINTS" id="PR00385">
    <property type="entry name" value="P450"/>
</dbReference>
<evidence type="ECO:0000313" key="8">
    <source>
        <dbReference type="EMBL" id="GGU85421.1"/>
    </source>
</evidence>
<dbReference type="PANTHER" id="PTHR24291:SF50">
    <property type="entry name" value="BIFUNCTIONAL ALBAFLAVENONE MONOOXYGENASE_TERPENE SYNTHASE"/>
    <property type="match status" value="1"/>
</dbReference>
<name>A0ABQ2VHZ7_9PSEU</name>
<dbReference type="Gene3D" id="1.10.630.10">
    <property type="entry name" value="Cytochrome P450"/>
    <property type="match status" value="1"/>
</dbReference>
<gene>
    <name evidence="8" type="ORF">GCM10010178_89470</name>
</gene>
<dbReference type="InterPro" id="IPR036396">
    <property type="entry name" value="Cyt_P450_sf"/>
</dbReference>
<proteinExistence type="inferred from homology"/>
<dbReference type="PROSITE" id="PS00086">
    <property type="entry name" value="CYTOCHROME_P450"/>
    <property type="match status" value="1"/>
</dbReference>
<dbReference type="InterPro" id="IPR050196">
    <property type="entry name" value="Cytochrome_P450_Monoox"/>
</dbReference>
<evidence type="ECO:0000313" key="9">
    <source>
        <dbReference type="Proteomes" id="UP000649573"/>
    </source>
</evidence>
<protein>
    <submittedName>
        <fullName evidence="8">Cytochrome P450</fullName>
    </submittedName>
</protein>
<accession>A0ABQ2VHZ7</accession>
<evidence type="ECO:0000256" key="5">
    <source>
        <dbReference type="ARBA" id="ARBA00023004"/>
    </source>
</evidence>
<dbReference type="SUPFAM" id="SSF48264">
    <property type="entry name" value="Cytochrome P450"/>
    <property type="match status" value="1"/>
</dbReference>
<evidence type="ECO:0000256" key="2">
    <source>
        <dbReference type="ARBA" id="ARBA00022617"/>
    </source>
</evidence>
<evidence type="ECO:0000256" key="7">
    <source>
        <dbReference type="RuleBase" id="RU000461"/>
    </source>
</evidence>
<keyword evidence="9" id="KW-1185">Reference proteome</keyword>
<keyword evidence="5 7" id="KW-0408">Iron</keyword>
<sequence length="429" mass="48319">MGHVIEFKRDPISFLKRVRDLGEGVVEIRLGPKPAYVVNDEDLVRKVLVSEAHHFSKGVFWDKVAAITGNGLATSSGAEHLKQRRLMQPVFHRERIARYANTMAQEWERRIAAWEDGQTLDVLPTMSETALTMAAKTIFSSQIGERAVEVLRANWPAFQDGVMWRMMNPFPVLERLPTPGNRRFAASIEEMWRVIGDVITAYRADGVDRGDLLSMLVAARDQDTGEVMTDVEIRNQVLTIALASGETMGMILSWSLYRIGQNPEIGQRIADEVAAIVGEGPLTFEDIGKLEFTNLFIKEILRFYPFWMLMRRANEDIVLGEVRITKGAQVILSPVSMHRDPALFADPDSFDPDRFLSERAVDFRRTSYVPFGAGQHRCIGDGFAVTETALGLATICRRFAPKPAAGQITKEHILFVIVPRPLKMTFETR</sequence>
<keyword evidence="3 7" id="KW-0479">Metal-binding</keyword>
<dbReference type="Pfam" id="PF00067">
    <property type="entry name" value="p450"/>
    <property type="match status" value="1"/>
</dbReference>
<dbReference type="InterPro" id="IPR001128">
    <property type="entry name" value="Cyt_P450"/>
</dbReference>